<dbReference type="AlphaFoldDB" id="A0A382SSY7"/>
<name>A0A382SSY7_9ZZZZ</name>
<reference evidence="1" key="1">
    <citation type="submission" date="2018-05" db="EMBL/GenBank/DDBJ databases">
        <authorList>
            <person name="Lanie J.A."/>
            <person name="Ng W.-L."/>
            <person name="Kazmierczak K.M."/>
            <person name="Andrzejewski T.M."/>
            <person name="Davidsen T.M."/>
            <person name="Wayne K.J."/>
            <person name="Tettelin H."/>
            <person name="Glass J.I."/>
            <person name="Rusch D."/>
            <person name="Podicherti R."/>
            <person name="Tsui H.-C.T."/>
            <person name="Winkler M.E."/>
        </authorList>
    </citation>
    <scope>NUCLEOTIDE SEQUENCE</scope>
</reference>
<gene>
    <name evidence="1" type="ORF">METZ01_LOCUS365884</name>
</gene>
<feature type="non-terminal residue" evidence="1">
    <location>
        <position position="1"/>
    </location>
</feature>
<protein>
    <submittedName>
        <fullName evidence="1">Uncharacterized protein</fullName>
    </submittedName>
</protein>
<dbReference type="EMBL" id="UINC01131367">
    <property type="protein sequence ID" value="SVD13030.1"/>
    <property type="molecule type" value="Genomic_DNA"/>
</dbReference>
<organism evidence="1">
    <name type="scientific">marine metagenome</name>
    <dbReference type="NCBI Taxonomy" id="408172"/>
    <lineage>
        <taxon>unclassified sequences</taxon>
        <taxon>metagenomes</taxon>
        <taxon>ecological metagenomes</taxon>
    </lineage>
</organism>
<evidence type="ECO:0000313" key="1">
    <source>
        <dbReference type="EMBL" id="SVD13030.1"/>
    </source>
</evidence>
<accession>A0A382SSY7</accession>
<proteinExistence type="predicted"/>
<sequence length="40" mass="4648">VNNLLFEVSAVALLQDSNFVPKRWALYPMLRLSITRITEK</sequence>